<proteinExistence type="predicted"/>
<dbReference type="EMBL" id="VYWW01000001">
    <property type="protein sequence ID" value="KAA9324444.1"/>
    <property type="molecule type" value="Genomic_DNA"/>
</dbReference>
<comment type="caution">
    <text evidence="1">The sequence shown here is derived from an EMBL/GenBank/DDBJ whole genome shotgun (WGS) entry which is preliminary data.</text>
</comment>
<accession>A0A5N1IID7</accession>
<evidence type="ECO:0000313" key="2">
    <source>
        <dbReference type="Proteomes" id="UP000327236"/>
    </source>
</evidence>
<organism evidence="1 2">
    <name type="scientific">Lactobacillus jensenii</name>
    <dbReference type="NCBI Taxonomy" id="109790"/>
    <lineage>
        <taxon>Bacteria</taxon>
        <taxon>Bacillati</taxon>
        <taxon>Bacillota</taxon>
        <taxon>Bacilli</taxon>
        <taxon>Lactobacillales</taxon>
        <taxon>Lactobacillaceae</taxon>
        <taxon>Lactobacillus</taxon>
    </lineage>
</organism>
<sequence>MTIKLDNEIMTVGEVGSKYSSCCSFLLSRLGEIGPEKLATELNFGSVKDLIEYLIEYQDDADALRSLVQDSYSC</sequence>
<dbReference type="RefSeq" id="WP_151141236.1">
    <property type="nucleotide sequence ID" value="NZ_VYWW01000001.1"/>
</dbReference>
<protein>
    <submittedName>
        <fullName evidence="1">Uncharacterized protein</fullName>
    </submittedName>
</protein>
<evidence type="ECO:0000313" key="1">
    <source>
        <dbReference type="EMBL" id="KAA9324444.1"/>
    </source>
</evidence>
<reference evidence="1 2" key="1">
    <citation type="submission" date="2019-09" db="EMBL/GenBank/DDBJ databases">
        <title>Draft genome sequence assemblies of isolates from the urinary tract.</title>
        <authorList>
            <person name="Mores C.R."/>
            <person name="Putonti C."/>
            <person name="Wolfe A.J."/>
        </authorList>
    </citation>
    <scope>NUCLEOTIDE SEQUENCE [LARGE SCALE GENOMIC DNA]</scope>
    <source>
        <strain evidence="1 2">UMB246</strain>
    </source>
</reference>
<dbReference type="Proteomes" id="UP000327236">
    <property type="component" value="Unassembled WGS sequence"/>
</dbReference>
<name>A0A5N1IID7_LACJE</name>
<dbReference type="AlphaFoldDB" id="A0A5N1IID7"/>
<gene>
    <name evidence="1" type="ORF">F6H94_00320</name>
</gene>